<dbReference type="InterPro" id="IPR017508">
    <property type="entry name" value="HipA_N1"/>
</dbReference>
<dbReference type="NCBIfam" id="TIGR03071">
    <property type="entry name" value="couple_hipA"/>
    <property type="match status" value="1"/>
</dbReference>
<dbReference type="Proteomes" id="UP000469194">
    <property type="component" value="Unassembled WGS sequence"/>
</dbReference>
<feature type="domain" description="HipA-like C-terminal" evidence="5">
    <location>
        <begin position="208"/>
        <end position="432"/>
    </location>
</feature>
<comment type="caution">
    <text evidence="7">The sequence shown here is derived from an EMBL/GenBank/DDBJ whole genome shotgun (WGS) entry which is preliminary data.</text>
</comment>
<evidence type="ECO:0000256" key="4">
    <source>
        <dbReference type="SAM" id="MobiDB-lite"/>
    </source>
</evidence>
<dbReference type="PANTHER" id="PTHR37419">
    <property type="entry name" value="SERINE/THREONINE-PROTEIN KINASE TOXIN HIPA"/>
    <property type="match status" value="1"/>
</dbReference>
<proteinExistence type="inferred from homology"/>
<dbReference type="GO" id="GO:0005829">
    <property type="term" value="C:cytosol"/>
    <property type="evidence" value="ECO:0007669"/>
    <property type="project" value="TreeGrafter"/>
</dbReference>
<dbReference type="AlphaFoldDB" id="A0A6N9Z8D7"/>
<dbReference type="InterPro" id="IPR012893">
    <property type="entry name" value="HipA-like_C"/>
</dbReference>
<evidence type="ECO:0000313" key="8">
    <source>
        <dbReference type="Proteomes" id="UP000469194"/>
    </source>
</evidence>
<evidence type="ECO:0000256" key="2">
    <source>
        <dbReference type="ARBA" id="ARBA00022679"/>
    </source>
</evidence>
<evidence type="ECO:0000256" key="3">
    <source>
        <dbReference type="ARBA" id="ARBA00022777"/>
    </source>
</evidence>
<dbReference type="Pfam" id="PF07804">
    <property type="entry name" value="HipA_C"/>
    <property type="match status" value="1"/>
</dbReference>
<name>A0A6N9Z8D7_9BIFI</name>
<evidence type="ECO:0000313" key="7">
    <source>
        <dbReference type="EMBL" id="NEG90650.1"/>
    </source>
</evidence>
<gene>
    <name evidence="7" type="ORF">GFD25_11830</name>
</gene>
<feature type="region of interest" description="Disordered" evidence="4">
    <location>
        <begin position="1"/>
        <end position="36"/>
    </location>
</feature>
<evidence type="ECO:0000256" key="1">
    <source>
        <dbReference type="ARBA" id="ARBA00010164"/>
    </source>
</evidence>
<keyword evidence="8" id="KW-1185">Reference proteome</keyword>
<reference evidence="7 8" key="1">
    <citation type="submission" date="2019-10" db="EMBL/GenBank/DDBJ databases">
        <title>Bifidobacterium from non-human primates.</title>
        <authorList>
            <person name="Modesto M."/>
        </authorList>
    </citation>
    <scope>NUCLEOTIDE SEQUENCE [LARGE SCALE GENOMIC DNA]</scope>
    <source>
        <strain evidence="7 8">TRE17</strain>
    </source>
</reference>
<dbReference type="InterPro" id="IPR052028">
    <property type="entry name" value="HipA_Ser/Thr_kinase"/>
</dbReference>
<feature type="domain" description="HipA N-terminal subdomain 1" evidence="6">
    <location>
        <begin position="72"/>
        <end position="154"/>
    </location>
</feature>
<sequence>MRERTNAANGNDGRTSRRRDRSARRGRRRAGPDRFDFDRIGVPRVRQARHQDQHASGRIRGKDHGVMSSRELHVWASGRHVGVFFENEDRISFSYDDSSSPDPPIGLSMPRSGQWTPDAPRNFLDNLLPDNPNVRQAMRASLHAESDSMFDLLDGVDATGGLVFSVSPEPPSENPVLRAISEDQIANEIDRIERTRNYWWDDEGHCRFSLGGAQGKFTMSRVDGHWFWPELALPSTHIVKPRPRDLPEAVDVELATMRLSALCGVETPQSGEIHAGNSSAYIVERFDRRIERGRIIRLRQEDLLQAMGLPTRDKYEPGADACLDLLQRVDPTGTLSYQWLERLAFNTWSGNSDAHAKNYSVLLDQSLGIRVAPQYDAVTTRYWPRFNWELAMPINEDHEFAEHTIPQDWEDLASRHGLDGEAVADMARRMAGLIIDNMAQACDGMDEGIRARLTACWMKTTESADPLPPDSSPMSMMESPVTFHPEVPGRAL</sequence>
<dbReference type="Gene3D" id="1.10.1070.20">
    <property type="match status" value="1"/>
</dbReference>
<dbReference type="Pfam" id="PF13657">
    <property type="entry name" value="Couple_hipA"/>
    <property type="match status" value="1"/>
</dbReference>
<keyword evidence="2" id="KW-0808">Transferase</keyword>
<dbReference type="GO" id="GO:0004674">
    <property type="term" value="F:protein serine/threonine kinase activity"/>
    <property type="evidence" value="ECO:0007669"/>
    <property type="project" value="TreeGrafter"/>
</dbReference>
<evidence type="ECO:0000259" key="6">
    <source>
        <dbReference type="Pfam" id="PF13657"/>
    </source>
</evidence>
<keyword evidence="3" id="KW-0418">Kinase</keyword>
<feature type="region of interest" description="Disordered" evidence="4">
    <location>
        <begin position="463"/>
        <end position="492"/>
    </location>
</feature>
<accession>A0A6N9Z8D7</accession>
<organism evidence="7 8">
    <name type="scientific">Bifidobacterium aerophilum</name>
    <dbReference type="NCBI Taxonomy" id="1798155"/>
    <lineage>
        <taxon>Bacteria</taxon>
        <taxon>Bacillati</taxon>
        <taxon>Actinomycetota</taxon>
        <taxon>Actinomycetes</taxon>
        <taxon>Bifidobacteriales</taxon>
        <taxon>Bifidobacteriaceae</taxon>
        <taxon>Bifidobacterium</taxon>
    </lineage>
</organism>
<dbReference type="EMBL" id="WHZW01000045">
    <property type="protein sequence ID" value="NEG90650.1"/>
    <property type="molecule type" value="Genomic_DNA"/>
</dbReference>
<feature type="compositionally biased region" description="Basic residues" evidence="4">
    <location>
        <begin position="16"/>
        <end position="29"/>
    </location>
</feature>
<protein>
    <submittedName>
        <fullName evidence="7">Type II toxin-antitoxin system HipA family toxin</fullName>
    </submittedName>
</protein>
<evidence type="ECO:0000259" key="5">
    <source>
        <dbReference type="Pfam" id="PF07804"/>
    </source>
</evidence>
<dbReference type="PANTHER" id="PTHR37419:SF1">
    <property type="entry name" value="SERINE_THREONINE-PROTEIN KINASE TOXIN HIPA"/>
    <property type="match status" value="1"/>
</dbReference>
<comment type="similarity">
    <text evidence="1">Belongs to the HipA Ser/Thr kinase family.</text>
</comment>